<feature type="compositionally biased region" description="Low complexity" evidence="1">
    <location>
        <begin position="121"/>
        <end position="148"/>
    </location>
</feature>
<feature type="region of interest" description="Disordered" evidence="1">
    <location>
        <begin position="64"/>
        <end position="161"/>
    </location>
</feature>
<keyword evidence="2" id="KW-0732">Signal</keyword>
<name>A0A0B2X2F0_METAS</name>
<evidence type="ECO:0000256" key="1">
    <source>
        <dbReference type="SAM" id="MobiDB-lite"/>
    </source>
</evidence>
<feature type="compositionally biased region" description="Basic residues" evidence="1">
    <location>
        <begin position="81"/>
        <end position="103"/>
    </location>
</feature>
<evidence type="ECO:0000313" key="4">
    <source>
        <dbReference type="Proteomes" id="UP000030816"/>
    </source>
</evidence>
<reference evidence="3 4" key="1">
    <citation type="journal article" date="2014" name="Proc. Natl. Acad. Sci. U.S.A.">
        <title>Trajectory and genomic determinants of fungal-pathogen speciation and host adaptation.</title>
        <authorList>
            <person name="Hu X."/>
            <person name="Xiao G."/>
            <person name="Zheng P."/>
            <person name="Shang Y."/>
            <person name="Su Y."/>
            <person name="Zhang X."/>
            <person name="Liu X."/>
            <person name="Zhan S."/>
            <person name="St Leger R.J."/>
            <person name="Wang C."/>
        </authorList>
    </citation>
    <scope>NUCLEOTIDE SEQUENCE [LARGE SCALE GENOMIC DNA]</scope>
    <source>
        <strain evidence="3 4">ARSEF 1941</strain>
    </source>
</reference>
<evidence type="ECO:0000256" key="2">
    <source>
        <dbReference type="SAM" id="SignalP"/>
    </source>
</evidence>
<comment type="caution">
    <text evidence="3">The sequence shown here is derived from an EMBL/GenBank/DDBJ whole genome shotgun (WGS) entry which is preliminary data.</text>
</comment>
<dbReference type="AlphaFoldDB" id="A0A0B2X2F0"/>
<protein>
    <submittedName>
        <fullName evidence="3">Uncharacterized protein</fullName>
    </submittedName>
</protein>
<dbReference type="HOGENOM" id="CLU_1661197_0_0_1"/>
<sequence length="161" mass="16559">MKVSAAFVITLFTGALATPFTVADSDSEERNVDISAGDFQDAPIANVVAAREIDAAVTLEDREVATAGEDEEEEVEIVARSPKKGKKKGKKGGKKATGAKKKAQNNNAAGGGNGAAKKQKATAQNKNQNKNQNQNQNQGAANTAAAQAPKVTNALDAPGVV</sequence>
<dbReference type="Proteomes" id="UP000030816">
    <property type="component" value="Unassembled WGS sequence"/>
</dbReference>
<dbReference type="EMBL" id="AZHE01000003">
    <property type="protein sequence ID" value="KHN99912.1"/>
    <property type="molecule type" value="Genomic_DNA"/>
</dbReference>
<organism evidence="3 4">
    <name type="scientific">Metarhizium album (strain ARSEF 1941)</name>
    <dbReference type="NCBI Taxonomy" id="1081103"/>
    <lineage>
        <taxon>Eukaryota</taxon>
        <taxon>Fungi</taxon>
        <taxon>Dikarya</taxon>
        <taxon>Ascomycota</taxon>
        <taxon>Pezizomycotina</taxon>
        <taxon>Sordariomycetes</taxon>
        <taxon>Hypocreomycetidae</taxon>
        <taxon>Hypocreales</taxon>
        <taxon>Clavicipitaceae</taxon>
        <taxon>Metarhizium</taxon>
    </lineage>
</organism>
<proteinExistence type="predicted"/>
<accession>A0A0B2X2F0</accession>
<gene>
    <name evidence="3" type="ORF">MAM_01836</name>
</gene>
<keyword evidence="4" id="KW-1185">Reference proteome</keyword>
<feature type="chain" id="PRO_5002096903" evidence="2">
    <location>
        <begin position="18"/>
        <end position="161"/>
    </location>
</feature>
<dbReference type="GeneID" id="63736291"/>
<evidence type="ECO:0000313" key="3">
    <source>
        <dbReference type="EMBL" id="KHN99912.1"/>
    </source>
</evidence>
<feature type="signal peptide" evidence="2">
    <location>
        <begin position="1"/>
        <end position="17"/>
    </location>
</feature>
<dbReference type="RefSeq" id="XP_040680978.1">
    <property type="nucleotide sequence ID" value="XM_040820635.1"/>
</dbReference>